<evidence type="ECO:0000256" key="1">
    <source>
        <dbReference type="SAM" id="SignalP"/>
    </source>
</evidence>
<keyword evidence="1" id="KW-0732">Signal</keyword>
<dbReference type="VEuPathDB" id="ToxoDB:cyc_05252"/>
<dbReference type="EMBL" id="JROU02001820">
    <property type="protein sequence ID" value="OEH75141.1"/>
    <property type="molecule type" value="Genomic_DNA"/>
</dbReference>
<dbReference type="Proteomes" id="UP000095192">
    <property type="component" value="Unassembled WGS sequence"/>
</dbReference>
<keyword evidence="2" id="KW-0472">Membrane</keyword>
<evidence type="ECO:0000313" key="3">
    <source>
        <dbReference type="Proteomes" id="UP000095192"/>
    </source>
</evidence>
<feature type="signal peptide" evidence="1">
    <location>
        <begin position="1"/>
        <end position="24"/>
    </location>
</feature>
<keyword evidence="2" id="KW-0812">Transmembrane</keyword>
<comment type="caution">
    <text evidence="2">The sequence shown here is derived from an EMBL/GenBank/DDBJ whole genome shotgun (WGS) entry which is preliminary data.</text>
</comment>
<evidence type="ECO:0000313" key="2">
    <source>
        <dbReference type="EMBL" id="OEH75141.1"/>
    </source>
</evidence>
<keyword evidence="3" id="KW-1185">Reference proteome</keyword>
<sequence length="140" mass="14873">MTVATCILQFLVLFVSLVVPTVVSVHLLSTKGRDAAGAAAARRLLEYFLVLCCLQQLLQCFPVSTVLHLLPAGLALLLKLAAASALAIPALSLPPQIVSFALAHYDEYLTAAVTAAEQKILLPLKANVTKAIEAGRQRVQ</sequence>
<dbReference type="AlphaFoldDB" id="A0A1D3CVD6"/>
<feature type="chain" id="PRO_5008913946" evidence="1">
    <location>
        <begin position="25"/>
        <end position="140"/>
    </location>
</feature>
<proteinExistence type="predicted"/>
<dbReference type="InParanoid" id="A0A1D3CVD6"/>
<protein>
    <submittedName>
        <fullName evidence="2">Transmembrane protein</fullName>
    </submittedName>
</protein>
<reference evidence="2 3" key="1">
    <citation type="journal article" date="2016" name="BMC Genomics">
        <title>Comparative genomics reveals Cyclospora cayetanensis possesses coccidia-like metabolism and invasion components but unique surface antigens.</title>
        <authorList>
            <person name="Liu S."/>
            <person name="Wang L."/>
            <person name="Zheng H."/>
            <person name="Xu Z."/>
            <person name="Roellig D.M."/>
            <person name="Li N."/>
            <person name="Frace M.A."/>
            <person name="Tang K."/>
            <person name="Arrowood M.J."/>
            <person name="Moss D.M."/>
            <person name="Zhang L."/>
            <person name="Feng Y."/>
            <person name="Xiao L."/>
        </authorList>
    </citation>
    <scope>NUCLEOTIDE SEQUENCE [LARGE SCALE GENOMIC DNA]</scope>
    <source>
        <strain evidence="2 3">CHN_HEN01</strain>
    </source>
</reference>
<organism evidence="2 3">
    <name type="scientific">Cyclospora cayetanensis</name>
    <dbReference type="NCBI Taxonomy" id="88456"/>
    <lineage>
        <taxon>Eukaryota</taxon>
        <taxon>Sar</taxon>
        <taxon>Alveolata</taxon>
        <taxon>Apicomplexa</taxon>
        <taxon>Conoidasida</taxon>
        <taxon>Coccidia</taxon>
        <taxon>Eucoccidiorida</taxon>
        <taxon>Eimeriorina</taxon>
        <taxon>Eimeriidae</taxon>
        <taxon>Cyclospora</taxon>
    </lineage>
</organism>
<accession>A0A1D3CVD6</accession>
<gene>
    <name evidence="2" type="ORF">cyc_05252</name>
</gene>
<name>A0A1D3CVD6_9EIME</name>